<dbReference type="RefSeq" id="WP_341405225.1">
    <property type="nucleotide sequence ID" value="NZ_JBBUKT010000005.1"/>
</dbReference>
<sequence length="142" mass="16764">MNGVVDAVMMKERPFYRWKSFWLGVFVLVFFSSAWVRSVHHRDEVSLFFTSVQRELTLGSRAGSCTLSWEELPVTGAIWPAFVTRSRERDGGTWFQEAVEITDMGGGHYWAETAYWFLILLFLAAWLGFLFWRVRKQREIRR</sequence>
<evidence type="ECO:0000256" key="1">
    <source>
        <dbReference type="SAM" id="Phobius"/>
    </source>
</evidence>
<keyword evidence="1" id="KW-1133">Transmembrane helix</keyword>
<evidence type="ECO:0000313" key="2">
    <source>
        <dbReference type="EMBL" id="MEK7951596.1"/>
    </source>
</evidence>
<comment type="caution">
    <text evidence="2">The sequence shown here is derived from an EMBL/GenBank/DDBJ whole genome shotgun (WGS) entry which is preliminary data.</text>
</comment>
<organism evidence="2 3">
    <name type="scientific">Luteolibacter soli</name>
    <dbReference type="NCBI Taxonomy" id="3135280"/>
    <lineage>
        <taxon>Bacteria</taxon>
        <taxon>Pseudomonadati</taxon>
        <taxon>Verrucomicrobiota</taxon>
        <taxon>Verrucomicrobiia</taxon>
        <taxon>Verrucomicrobiales</taxon>
        <taxon>Verrucomicrobiaceae</taxon>
        <taxon>Luteolibacter</taxon>
    </lineage>
</organism>
<keyword evidence="1" id="KW-0812">Transmembrane</keyword>
<accession>A0ABU9AV19</accession>
<feature type="transmembrane region" description="Helical" evidence="1">
    <location>
        <begin position="114"/>
        <end position="132"/>
    </location>
</feature>
<protein>
    <submittedName>
        <fullName evidence="2">Uncharacterized protein</fullName>
    </submittedName>
</protein>
<feature type="transmembrane region" description="Helical" evidence="1">
    <location>
        <begin position="21"/>
        <end position="40"/>
    </location>
</feature>
<gene>
    <name evidence="2" type="ORF">WKV53_13855</name>
</gene>
<dbReference type="EMBL" id="JBBUKT010000005">
    <property type="protein sequence ID" value="MEK7951596.1"/>
    <property type="molecule type" value="Genomic_DNA"/>
</dbReference>
<proteinExistence type="predicted"/>
<dbReference type="Proteomes" id="UP001371305">
    <property type="component" value="Unassembled WGS sequence"/>
</dbReference>
<evidence type="ECO:0000313" key="3">
    <source>
        <dbReference type="Proteomes" id="UP001371305"/>
    </source>
</evidence>
<keyword evidence="1" id="KW-0472">Membrane</keyword>
<reference evidence="2 3" key="1">
    <citation type="submission" date="2024-04" db="EMBL/GenBank/DDBJ databases">
        <title>Luteolibacter sp. isolated from soil.</title>
        <authorList>
            <person name="An J."/>
        </authorList>
    </citation>
    <scope>NUCLEOTIDE SEQUENCE [LARGE SCALE GENOMIC DNA]</scope>
    <source>
        <strain evidence="2 3">Y139</strain>
    </source>
</reference>
<name>A0ABU9AV19_9BACT</name>
<keyword evidence="3" id="KW-1185">Reference proteome</keyword>